<dbReference type="PANTHER" id="PTHR38795:SF1">
    <property type="entry name" value="DUF6604 DOMAIN-CONTAINING PROTEIN"/>
    <property type="match status" value="1"/>
</dbReference>
<evidence type="ECO:0000313" key="4">
    <source>
        <dbReference type="Proteomes" id="UP001147752"/>
    </source>
</evidence>
<dbReference type="InterPro" id="IPR046539">
    <property type="entry name" value="DUF6604"/>
</dbReference>
<dbReference type="AlphaFoldDB" id="A0A9W9RRM1"/>
<evidence type="ECO:0000256" key="1">
    <source>
        <dbReference type="SAM" id="MobiDB-lite"/>
    </source>
</evidence>
<reference evidence="3" key="1">
    <citation type="submission" date="2022-12" db="EMBL/GenBank/DDBJ databases">
        <authorList>
            <person name="Petersen C."/>
        </authorList>
    </citation>
    <scope>NUCLEOTIDE SEQUENCE</scope>
    <source>
        <strain evidence="3">IBT 3081</strain>
    </source>
</reference>
<proteinExistence type="predicted"/>
<accession>A0A9W9RRM1</accession>
<dbReference type="GeneID" id="81464947"/>
<gene>
    <name evidence="3" type="ORF">N7517_008034</name>
</gene>
<feature type="region of interest" description="Disordered" evidence="1">
    <location>
        <begin position="17"/>
        <end position="56"/>
    </location>
</feature>
<dbReference type="PANTHER" id="PTHR38795">
    <property type="entry name" value="DUF6604 DOMAIN-CONTAINING PROTEIN"/>
    <property type="match status" value="1"/>
</dbReference>
<protein>
    <recommendedName>
        <fullName evidence="2">DUF6604 domain-containing protein</fullName>
    </recommendedName>
</protein>
<dbReference type="RefSeq" id="XP_056576615.1">
    <property type="nucleotide sequence ID" value="XM_056725764.1"/>
</dbReference>
<evidence type="ECO:0000313" key="3">
    <source>
        <dbReference type="EMBL" id="KAJ5365148.1"/>
    </source>
</evidence>
<evidence type="ECO:0000259" key="2">
    <source>
        <dbReference type="Pfam" id="PF20253"/>
    </source>
</evidence>
<dbReference type="Proteomes" id="UP001147752">
    <property type="component" value="Unassembled WGS sequence"/>
</dbReference>
<dbReference type="Pfam" id="PF20253">
    <property type="entry name" value="DUF6604"/>
    <property type="match status" value="1"/>
</dbReference>
<dbReference type="EMBL" id="JAPZBT010000003">
    <property type="protein sequence ID" value="KAJ5365148.1"/>
    <property type="molecule type" value="Genomic_DNA"/>
</dbReference>
<dbReference type="OrthoDB" id="5238236at2759"/>
<feature type="domain" description="DUF6604" evidence="2">
    <location>
        <begin position="7"/>
        <end position="249"/>
    </location>
</feature>
<organism evidence="3 4">
    <name type="scientific">Penicillium concentricum</name>
    <dbReference type="NCBI Taxonomy" id="293559"/>
    <lineage>
        <taxon>Eukaryota</taxon>
        <taxon>Fungi</taxon>
        <taxon>Dikarya</taxon>
        <taxon>Ascomycota</taxon>
        <taxon>Pezizomycotina</taxon>
        <taxon>Eurotiomycetes</taxon>
        <taxon>Eurotiomycetidae</taxon>
        <taxon>Eurotiales</taxon>
        <taxon>Aspergillaceae</taxon>
        <taxon>Penicillium</taxon>
    </lineage>
</organism>
<comment type="caution">
    <text evidence="3">The sequence shown here is derived from an EMBL/GenBank/DDBJ whole genome shotgun (WGS) entry which is preliminary data.</text>
</comment>
<keyword evidence="4" id="KW-1185">Reference proteome</keyword>
<reference evidence="3" key="2">
    <citation type="journal article" date="2023" name="IMA Fungus">
        <title>Comparative genomic study of the Penicillium genus elucidates a diverse pangenome and 15 lateral gene transfer events.</title>
        <authorList>
            <person name="Petersen C."/>
            <person name="Sorensen T."/>
            <person name="Nielsen M.R."/>
            <person name="Sondergaard T.E."/>
            <person name="Sorensen J.L."/>
            <person name="Fitzpatrick D.A."/>
            <person name="Frisvad J.C."/>
            <person name="Nielsen K.L."/>
        </authorList>
    </citation>
    <scope>NUCLEOTIDE SEQUENCE</scope>
    <source>
        <strain evidence="3">IBT 3081</strain>
    </source>
</reference>
<feature type="compositionally biased region" description="Basic residues" evidence="1">
    <location>
        <begin position="25"/>
        <end position="41"/>
    </location>
</feature>
<name>A0A9W9RRM1_9EURO</name>
<sequence length="545" mass="61861">MLTDFLTSQYLQYKTDTDIADGPGKKAKPTGRLKGKARKAAKAPPKSTPTNDSIHKQKYTIAVKQFTPFAEHIARYNNKPPIGPMEVSRSFSLALDNEATQESHGFLVEVLERVRETLPPLMPKRQADTSGFGKEEKSLANRFENLELEEQLEAFLNAPDASKPAVPETTTGPSTTDMKAKADLEAEMAPERRDIMFMFHLLSQDANTSRDIIENTWKGYKEGVWDLVSASITTNTAIDLLRRMEEEMKPALDKPGSGEKLLEASYIARCKQLSDPHYEESPGDGFNLKIYSQTQDLLILPWRLLRDFTTTAATCDMHNPPTYEPATYGIYDPESDPETKSARERFVEDKQILGEAFPEFYILALHTTENFAEDELTRGLKLAFCNKEHPFWLVFAVQVHEKRLRRPIGVAFRLFQWHPVFCGLLLYSLKMLYQEAGTTFVGAWGCVLYPLHLYNALRQERLVTARWADLDVLQAIQRHSWIGAPPQTPDDYIKRFCLSMGYSATNFAKNRRNGRPRALKNGPKGLTEKGSVGLMLKQRFCYGSR</sequence>